<dbReference type="GO" id="GO:0015159">
    <property type="term" value="F:polysaccharide transmembrane transporter activity"/>
    <property type="evidence" value="ECO:0007669"/>
    <property type="project" value="InterPro"/>
</dbReference>
<dbReference type="RefSeq" id="WP_013554665.1">
    <property type="nucleotide sequence ID" value="NC_014935.1"/>
</dbReference>
<dbReference type="GO" id="GO:0046930">
    <property type="term" value="C:pore complex"/>
    <property type="evidence" value="ECO:0007669"/>
    <property type="project" value="UniProtKB-KW"/>
</dbReference>
<gene>
    <name evidence="17" type="ordered locus">Nitsa_1734</name>
</gene>
<evidence type="ECO:0000313" key="18">
    <source>
        <dbReference type="Proteomes" id="UP000008633"/>
    </source>
</evidence>
<dbReference type="OrthoDB" id="193635at2"/>
<comment type="similarity">
    <text evidence="2">Belongs to the BexD/CtrA/VexA family.</text>
</comment>
<proteinExistence type="inferred from homology"/>
<dbReference type="GO" id="GO:0009279">
    <property type="term" value="C:cell outer membrane"/>
    <property type="evidence" value="ECO:0007669"/>
    <property type="project" value="UniProtKB-SubCell"/>
</dbReference>
<keyword evidence="18" id="KW-1185">Reference proteome</keyword>
<dbReference type="STRING" id="749222.Nitsa_1734"/>
<dbReference type="PANTHER" id="PTHR33619">
    <property type="entry name" value="POLYSACCHARIDE EXPORT PROTEIN GFCE-RELATED"/>
    <property type="match status" value="1"/>
</dbReference>
<evidence type="ECO:0000256" key="10">
    <source>
        <dbReference type="ARBA" id="ARBA00023114"/>
    </source>
</evidence>
<dbReference type="GO" id="GO:0015288">
    <property type="term" value="F:porin activity"/>
    <property type="evidence" value="ECO:0007669"/>
    <property type="project" value="UniProtKB-KW"/>
</dbReference>
<dbReference type="KEGG" id="nsa:Nitsa_1734"/>
<dbReference type="AlphaFoldDB" id="E6X1B8"/>
<evidence type="ECO:0000256" key="9">
    <source>
        <dbReference type="ARBA" id="ARBA00023065"/>
    </source>
</evidence>
<dbReference type="eggNOG" id="COG1596">
    <property type="taxonomic scope" value="Bacteria"/>
</dbReference>
<evidence type="ECO:0000256" key="12">
    <source>
        <dbReference type="ARBA" id="ARBA00023139"/>
    </source>
</evidence>
<dbReference type="HOGENOM" id="CLU_038343_1_2_7"/>
<keyword evidence="6" id="KW-0812">Transmembrane</keyword>
<organism evidence="17 18">
    <name type="scientific">Nitratifractor salsuginis (strain DSM 16511 / JCM 12458 / E9I37-1)</name>
    <dbReference type="NCBI Taxonomy" id="749222"/>
    <lineage>
        <taxon>Bacteria</taxon>
        <taxon>Pseudomonadati</taxon>
        <taxon>Campylobacterota</taxon>
        <taxon>Epsilonproteobacteria</taxon>
        <taxon>Campylobacterales</taxon>
        <taxon>Sulfurovaceae</taxon>
        <taxon>Nitratifractor</taxon>
    </lineage>
</organism>
<reference evidence="18" key="2">
    <citation type="submission" date="2011-01" db="EMBL/GenBank/DDBJ databases">
        <title>The complete genome of Nitratifractor salsuginis DSM 16511.</title>
        <authorList>
            <consortium name="US DOE Joint Genome Institute (JGI-PGF)"/>
            <person name="Lucas S."/>
            <person name="Copeland A."/>
            <person name="Lapidus A."/>
            <person name="Bruce D."/>
            <person name="Goodwin L."/>
            <person name="Pitluck S."/>
            <person name="Kyrpides N."/>
            <person name="Mavromatis K."/>
            <person name="Ivanova N."/>
            <person name="Mikhailova N."/>
            <person name="Zeytun A."/>
            <person name="Detter J.C."/>
            <person name="Tapia R."/>
            <person name="Han C."/>
            <person name="Land M."/>
            <person name="Hauser L."/>
            <person name="Markowitz V."/>
            <person name="Cheng J.-F."/>
            <person name="Hugenholtz P."/>
            <person name="Woyke T."/>
            <person name="Wu D."/>
            <person name="Tindall B."/>
            <person name="Schuetze A."/>
            <person name="Brambilla E."/>
            <person name="Klenk H.-P."/>
            <person name="Eisen J.A."/>
        </authorList>
    </citation>
    <scope>NUCLEOTIDE SEQUENCE [LARGE SCALE GENOMIC DNA]</scope>
    <source>
        <strain evidence="18">DSM 16511 / JCM 12458 / E9I37-1</strain>
    </source>
</reference>
<dbReference type="Pfam" id="PF22461">
    <property type="entry name" value="SLBB_2"/>
    <property type="match status" value="1"/>
</dbReference>
<evidence type="ECO:0000313" key="17">
    <source>
        <dbReference type="EMBL" id="ADV46980.1"/>
    </source>
</evidence>
<dbReference type="Gene3D" id="3.30.1950.10">
    <property type="entry name" value="wza like domain"/>
    <property type="match status" value="1"/>
</dbReference>
<keyword evidence="14" id="KW-0449">Lipoprotein</keyword>
<dbReference type="EMBL" id="CP002452">
    <property type="protein sequence ID" value="ADV46980.1"/>
    <property type="molecule type" value="Genomic_DNA"/>
</dbReference>
<evidence type="ECO:0000256" key="3">
    <source>
        <dbReference type="ARBA" id="ARBA00022448"/>
    </source>
</evidence>
<protein>
    <submittedName>
        <fullName evidence="17">Polysaccharide export protein</fullName>
    </submittedName>
</protein>
<evidence type="ECO:0000256" key="7">
    <source>
        <dbReference type="ARBA" id="ARBA00022729"/>
    </source>
</evidence>
<accession>E6X1B8</accession>
<sequence length="243" mass="27475">MYRKIVLGMLGLAVLFAVSGCGRDRTLLQTDQPVVIKTKGKISYDYRIKPNDRVAITVYKYPELTPTSMSEKGILVDSQGYVSLPLIHRVHLAGLTQTQAAKMLERRYGKYLKDPSLNLEVMNKRAYILGEVKKPGPVPLDREKTTVFEAIAMGEGLTDDAVRDNILVLSHDSRGNLELRRIDLSNYHNIALSNITIKPDDVIYVPPSSWKEFRINSQNFTSVFKTISDIAQPFVTLHYLFDD</sequence>
<feature type="domain" description="SLBB" evidence="16">
    <location>
        <begin position="124"/>
        <end position="205"/>
    </location>
</feature>
<evidence type="ECO:0000256" key="2">
    <source>
        <dbReference type="ARBA" id="ARBA00009450"/>
    </source>
</evidence>
<keyword evidence="12" id="KW-0564">Palmitate</keyword>
<evidence type="ECO:0000256" key="11">
    <source>
        <dbReference type="ARBA" id="ARBA00023136"/>
    </source>
</evidence>
<name>E6X1B8_NITSE</name>
<evidence type="ECO:0000256" key="14">
    <source>
        <dbReference type="ARBA" id="ARBA00023288"/>
    </source>
</evidence>
<evidence type="ECO:0000256" key="8">
    <source>
        <dbReference type="ARBA" id="ARBA00023047"/>
    </source>
</evidence>
<keyword evidence="4" id="KW-1134">Transmembrane beta strand</keyword>
<evidence type="ECO:0000256" key="1">
    <source>
        <dbReference type="ARBA" id="ARBA00004571"/>
    </source>
</evidence>
<evidence type="ECO:0000256" key="6">
    <source>
        <dbReference type="ARBA" id="ARBA00022692"/>
    </source>
</evidence>
<dbReference type="InterPro" id="IPR003715">
    <property type="entry name" value="Poly_export_N"/>
</dbReference>
<keyword evidence="7" id="KW-0732">Signal</keyword>
<keyword evidence="9" id="KW-0406">Ion transport</keyword>
<evidence type="ECO:0000259" key="15">
    <source>
        <dbReference type="Pfam" id="PF02563"/>
    </source>
</evidence>
<feature type="domain" description="Polysaccharide export protein N-terminal" evidence="15">
    <location>
        <begin position="43"/>
        <end position="121"/>
    </location>
</feature>
<evidence type="ECO:0000259" key="16">
    <source>
        <dbReference type="Pfam" id="PF22461"/>
    </source>
</evidence>
<keyword evidence="8" id="KW-0625">Polysaccharide transport</keyword>
<dbReference type="InterPro" id="IPR054765">
    <property type="entry name" value="SLBB_dom"/>
</dbReference>
<evidence type="ECO:0000256" key="4">
    <source>
        <dbReference type="ARBA" id="ARBA00022452"/>
    </source>
</evidence>
<dbReference type="GO" id="GO:0006811">
    <property type="term" value="P:monoatomic ion transport"/>
    <property type="evidence" value="ECO:0007669"/>
    <property type="project" value="UniProtKB-KW"/>
</dbReference>
<dbReference type="InterPro" id="IPR049712">
    <property type="entry name" value="Poly_export"/>
</dbReference>
<dbReference type="PROSITE" id="PS51257">
    <property type="entry name" value="PROKAR_LIPOPROTEIN"/>
    <property type="match status" value="1"/>
</dbReference>
<reference evidence="17 18" key="1">
    <citation type="journal article" date="2011" name="Stand. Genomic Sci.">
        <title>Complete genome sequence of Nitratifractor salsuginis type strain (E9I37-1).</title>
        <authorList>
            <person name="Anderson I."/>
            <person name="Sikorski J."/>
            <person name="Zeytun A."/>
            <person name="Nolan M."/>
            <person name="Lapidus A."/>
            <person name="Lucas S."/>
            <person name="Hammon N."/>
            <person name="Deshpande S."/>
            <person name="Cheng J.F."/>
            <person name="Tapia R."/>
            <person name="Han C."/>
            <person name="Goodwin L."/>
            <person name="Pitluck S."/>
            <person name="Liolios K."/>
            <person name="Pagani I."/>
            <person name="Ivanova N."/>
            <person name="Huntemann M."/>
            <person name="Mavromatis K."/>
            <person name="Ovchinikova G."/>
            <person name="Pati A."/>
            <person name="Chen A."/>
            <person name="Palaniappan K."/>
            <person name="Land M."/>
            <person name="Hauser L."/>
            <person name="Brambilla E.M."/>
            <person name="Ngatchou-Djao O.D."/>
            <person name="Rohde M."/>
            <person name="Tindall B.J."/>
            <person name="Goker M."/>
            <person name="Detter J.C."/>
            <person name="Woyke T."/>
            <person name="Bristow J."/>
            <person name="Eisen J.A."/>
            <person name="Markowitz V."/>
            <person name="Hugenholtz P."/>
            <person name="Klenk H.P."/>
            <person name="Kyrpides N.C."/>
        </authorList>
    </citation>
    <scope>NUCLEOTIDE SEQUENCE [LARGE SCALE GENOMIC DNA]</scope>
    <source>
        <strain evidence="18">DSM 16511 / JCM 12458 / E9I37-1</strain>
    </source>
</reference>
<keyword evidence="13" id="KW-0998">Cell outer membrane</keyword>
<dbReference type="Pfam" id="PF02563">
    <property type="entry name" value="Poly_export"/>
    <property type="match status" value="1"/>
</dbReference>
<dbReference type="PANTHER" id="PTHR33619:SF3">
    <property type="entry name" value="POLYSACCHARIDE EXPORT PROTEIN GFCE-RELATED"/>
    <property type="match status" value="1"/>
</dbReference>
<keyword evidence="3" id="KW-0813">Transport</keyword>
<evidence type="ECO:0000256" key="5">
    <source>
        <dbReference type="ARBA" id="ARBA00022597"/>
    </source>
</evidence>
<keyword evidence="5" id="KW-0762">Sugar transport</keyword>
<evidence type="ECO:0000256" key="13">
    <source>
        <dbReference type="ARBA" id="ARBA00023237"/>
    </source>
</evidence>
<dbReference type="Proteomes" id="UP000008633">
    <property type="component" value="Chromosome"/>
</dbReference>
<keyword evidence="11" id="KW-0472">Membrane</keyword>
<comment type="subcellular location">
    <subcellularLocation>
        <location evidence="1">Cell outer membrane</location>
        <topology evidence="1">Multi-pass membrane protein</topology>
    </subcellularLocation>
</comment>
<keyword evidence="10" id="KW-0626">Porin</keyword>